<dbReference type="AlphaFoldDB" id="A0A0G0JIB9"/>
<feature type="domain" description="Polymerase beta nucleotidyltransferase" evidence="1">
    <location>
        <begin position="9"/>
        <end position="109"/>
    </location>
</feature>
<sequence length="142" mass="16697">MNTAEVVAQLGKLFQTYPQIIAAYLYGSQISGYTSRKSDLDLAVVIEEEHIDYKQSLKFSLCSNYRDLYLKVSQIFKGFDLDLRIITLKNSPTFLFQVIKGQCVYRKSDQEKLTFETKVLQHFYDSQHIRDIYSHYLRQAFE</sequence>
<dbReference type="SUPFAM" id="SSF81301">
    <property type="entry name" value="Nucleotidyltransferase"/>
    <property type="match status" value="1"/>
</dbReference>
<dbReference type="Gene3D" id="3.30.460.10">
    <property type="entry name" value="Beta Polymerase, domain 2"/>
    <property type="match status" value="1"/>
</dbReference>
<evidence type="ECO:0000313" key="3">
    <source>
        <dbReference type="Proteomes" id="UP000034235"/>
    </source>
</evidence>
<dbReference type="PANTHER" id="PTHR43852:SF3">
    <property type="entry name" value="NUCLEOTIDYLTRANSFERASE"/>
    <property type="match status" value="1"/>
</dbReference>
<dbReference type="CDD" id="cd05403">
    <property type="entry name" value="NT_KNTase_like"/>
    <property type="match status" value="1"/>
</dbReference>
<protein>
    <recommendedName>
        <fullName evidence="1">Polymerase beta nucleotidyltransferase domain-containing protein</fullName>
    </recommendedName>
</protein>
<dbReference type="EMBL" id="LBUP01000001">
    <property type="protein sequence ID" value="KKQ67478.1"/>
    <property type="molecule type" value="Genomic_DNA"/>
</dbReference>
<accession>A0A0G0JIB9</accession>
<dbReference type="Proteomes" id="UP000034235">
    <property type="component" value="Unassembled WGS sequence"/>
</dbReference>
<dbReference type="Pfam" id="PF18765">
    <property type="entry name" value="Polbeta"/>
    <property type="match status" value="1"/>
</dbReference>
<dbReference type="InterPro" id="IPR041633">
    <property type="entry name" value="Polbeta"/>
</dbReference>
<evidence type="ECO:0000259" key="1">
    <source>
        <dbReference type="Pfam" id="PF18765"/>
    </source>
</evidence>
<organism evidence="2 3">
    <name type="scientific">Candidatus Daviesbacteria bacterium GW2011_GWA2_38_24</name>
    <dbReference type="NCBI Taxonomy" id="1618422"/>
    <lineage>
        <taxon>Bacteria</taxon>
        <taxon>Candidatus Daviesiibacteriota</taxon>
    </lineage>
</organism>
<evidence type="ECO:0000313" key="2">
    <source>
        <dbReference type="EMBL" id="KKQ67478.1"/>
    </source>
</evidence>
<reference evidence="2 3" key="1">
    <citation type="journal article" date="2015" name="Nature">
        <title>rRNA introns, odd ribosomes, and small enigmatic genomes across a large radiation of phyla.</title>
        <authorList>
            <person name="Brown C.T."/>
            <person name="Hug L.A."/>
            <person name="Thomas B.C."/>
            <person name="Sharon I."/>
            <person name="Castelle C.J."/>
            <person name="Singh A."/>
            <person name="Wilkins M.J."/>
            <person name="Williams K.H."/>
            <person name="Banfield J.F."/>
        </authorList>
    </citation>
    <scope>NUCLEOTIDE SEQUENCE [LARGE SCALE GENOMIC DNA]</scope>
</reference>
<proteinExistence type="predicted"/>
<dbReference type="InterPro" id="IPR052930">
    <property type="entry name" value="TA_antitoxin_MntA"/>
</dbReference>
<gene>
    <name evidence="2" type="ORF">US86_C0001G0405</name>
</gene>
<comment type="caution">
    <text evidence="2">The sequence shown here is derived from an EMBL/GenBank/DDBJ whole genome shotgun (WGS) entry which is preliminary data.</text>
</comment>
<name>A0A0G0JIB9_9BACT</name>
<dbReference type="PANTHER" id="PTHR43852">
    <property type="entry name" value="NUCLEOTIDYLTRANSFERASE"/>
    <property type="match status" value="1"/>
</dbReference>
<dbReference type="InterPro" id="IPR043519">
    <property type="entry name" value="NT_sf"/>
</dbReference>